<dbReference type="GO" id="GO:0050660">
    <property type="term" value="F:flavin adenine dinucleotide binding"/>
    <property type="evidence" value="ECO:0007669"/>
    <property type="project" value="InterPro"/>
</dbReference>
<dbReference type="SUPFAM" id="SSF51905">
    <property type="entry name" value="FAD/NAD(P)-binding domain"/>
    <property type="match status" value="1"/>
</dbReference>
<feature type="chain" id="PRO_5001702325" evidence="5">
    <location>
        <begin position="29"/>
        <end position="515"/>
    </location>
</feature>
<dbReference type="GO" id="GO:0004499">
    <property type="term" value="F:N,N-dimethylaniline monooxygenase activity"/>
    <property type="evidence" value="ECO:0007669"/>
    <property type="project" value="InterPro"/>
</dbReference>
<evidence type="ECO:0000256" key="1">
    <source>
        <dbReference type="ARBA" id="ARBA00009183"/>
    </source>
</evidence>
<accession>A0A074WCB5</accession>
<keyword evidence="7" id="KW-1185">Reference proteome</keyword>
<dbReference type="PRINTS" id="PR00469">
    <property type="entry name" value="PNDRDTASEII"/>
</dbReference>
<keyword evidence="3" id="KW-0274">FAD</keyword>
<proteinExistence type="inferred from homology"/>
<dbReference type="Pfam" id="PF00743">
    <property type="entry name" value="FMO-like"/>
    <property type="match status" value="1"/>
</dbReference>
<name>A0A074WCB5_9PEZI</name>
<evidence type="ECO:0000313" key="7">
    <source>
        <dbReference type="Proteomes" id="UP000027730"/>
    </source>
</evidence>
<dbReference type="OrthoDB" id="66881at2759"/>
<dbReference type="RefSeq" id="XP_013424811.1">
    <property type="nucleotide sequence ID" value="XM_013569357.1"/>
</dbReference>
<gene>
    <name evidence="6" type="ORF">M436DRAFT_52805</name>
</gene>
<dbReference type="InterPro" id="IPR036291">
    <property type="entry name" value="NAD(P)-bd_dom_sf"/>
</dbReference>
<dbReference type="InterPro" id="IPR036188">
    <property type="entry name" value="FAD/NAD-bd_sf"/>
</dbReference>
<evidence type="ECO:0000256" key="5">
    <source>
        <dbReference type="SAM" id="SignalP"/>
    </source>
</evidence>
<keyword evidence="2" id="KW-0285">Flavoprotein</keyword>
<dbReference type="Gene3D" id="3.50.50.60">
    <property type="entry name" value="FAD/NAD(P)-binding domain"/>
    <property type="match status" value="1"/>
</dbReference>
<dbReference type="Proteomes" id="UP000027730">
    <property type="component" value="Unassembled WGS sequence"/>
</dbReference>
<dbReference type="AlphaFoldDB" id="A0A074WCB5"/>
<evidence type="ECO:0000313" key="6">
    <source>
        <dbReference type="EMBL" id="KEQ70593.1"/>
    </source>
</evidence>
<dbReference type="EMBL" id="KL584716">
    <property type="protein sequence ID" value="KEQ70593.1"/>
    <property type="molecule type" value="Genomic_DNA"/>
</dbReference>
<keyword evidence="4" id="KW-0560">Oxidoreductase</keyword>
<dbReference type="STRING" id="1043004.A0A074WCB5"/>
<dbReference type="InterPro" id="IPR050346">
    <property type="entry name" value="FMO-like"/>
</dbReference>
<feature type="signal peptide" evidence="5">
    <location>
        <begin position="1"/>
        <end position="28"/>
    </location>
</feature>
<protein>
    <submittedName>
        <fullName evidence="6">FAD/NAD(P)-binding domain-containing protein</fullName>
    </submittedName>
</protein>
<evidence type="ECO:0000256" key="4">
    <source>
        <dbReference type="ARBA" id="ARBA00023002"/>
    </source>
</evidence>
<sequence>MAGPIDTAAAAFNKFVLIWFRIYQMVLAKILAPDPPPPGKTLRRPRIAIVGAGLTGVSAAAHCVGNGFDVHIFEAGPREHLGGIWAKVNNTSGLQIHSVMYRFFPTVFWNKGYPNRKEIVEQIEKVWKTYNLEEKTTFEHKVNSVEEDDKGRWIINNNSDERYDGIIAAVGSCGDPKMPHIPGQEKFKGQIYHSSELDGKDVKDKTVLIIGGGASAIEAMEFTTKAKAKKAKILSRSEKWIIPRNPVIDMLLSFNVFGQETVFSWIPERLLRKFFYRDLADISPPPGSAGLFEETPMVNNDVLEQIRSGNAEWLRGDILEVEENGIRFNRRQQGVPKNGPGYEKVEEGEVIIMATGYKRPSLSFLPEECFAEPYSAPNWYLQTFPPQHKSICANNCTYVGGIGTVGNFHIGIYTRILLMFLLDPLTRPSTYWMQFWVDMTRWFKARAPTGAFDFFTYSELLWWFFFCVTINPFRWKWAIFVFTGVGIGLPLNVVEKEDKIRNGLGRPADHKTHTY</sequence>
<dbReference type="GO" id="GO:0050661">
    <property type="term" value="F:NADP binding"/>
    <property type="evidence" value="ECO:0007669"/>
    <property type="project" value="InterPro"/>
</dbReference>
<comment type="similarity">
    <text evidence="1">Belongs to the FMO family.</text>
</comment>
<keyword evidence="5" id="KW-0732">Signal</keyword>
<dbReference type="PANTHER" id="PTHR23023">
    <property type="entry name" value="DIMETHYLANILINE MONOOXYGENASE"/>
    <property type="match status" value="1"/>
</dbReference>
<organism evidence="6 7">
    <name type="scientific">Aureobasidium namibiae CBS 147.97</name>
    <dbReference type="NCBI Taxonomy" id="1043004"/>
    <lineage>
        <taxon>Eukaryota</taxon>
        <taxon>Fungi</taxon>
        <taxon>Dikarya</taxon>
        <taxon>Ascomycota</taxon>
        <taxon>Pezizomycotina</taxon>
        <taxon>Dothideomycetes</taxon>
        <taxon>Dothideomycetidae</taxon>
        <taxon>Dothideales</taxon>
        <taxon>Saccotheciaceae</taxon>
        <taxon>Aureobasidium</taxon>
    </lineage>
</organism>
<evidence type="ECO:0000256" key="2">
    <source>
        <dbReference type="ARBA" id="ARBA00022630"/>
    </source>
</evidence>
<evidence type="ECO:0000256" key="3">
    <source>
        <dbReference type="ARBA" id="ARBA00022827"/>
    </source>
</evidence>
<reference evidence="6 7" key="1">
    <citation type="journal article" date="2014" name="BMC Genomics">
        <title>Genome sequencing of four Aureobasidium pullulans varieties: biotechnological potential, stress tolerance, and description of new species.</title>
        <authorList>
            <person name="Gostin Ar C."/>
            <person name="Ohm R.A."/>
            <person name="Kogej T."/>
            <person name="Sonjak S."/>
            <person name="Turk M."/>
            <person name="Zajc J."/>
            <person name="Zalar P."/>
            <person name="Grube M."/>
            <person name="Sun H."/>
            <person name="Han J."/>
            <person name="Sharma A."/>
            <person name="Chiniquy J."/>
            <person name="Ngan C.Y."/>
            <person name="Lipzen A."/>
            <person name="Barry K."/>
            <person name="Grigoriev I.V."/>
            <person name="Gunde-Cimerman N."/>
        </authorList>
    </citation>
    <scope>NUCLEOTIDE SEQUENCE [LARGE SCALE GENOMIC DNA]</scope>
    <source>
        <strain evidence="6 7">CBS 147.97</strain>
    </source>
</reference>
<dbReference type="GeneID" id="25411658"/>
<dbReference type="SUPFAM" id="SSF51735">
    <property type="entry name" value="NAD(P)-binding Rossmann-fold domains"/>
    <property type="match status" value="1"/>
</dbReference>
<dbReference type="InterPro" id="IPR020946">
    <property type="entry name" value="Flavin_mOase-like"/>
</dbReference>
<dbReference type="HOGENOM" id="CLU_024886_0_0_1"/>